<gene>
    <name evidence="2" type="ORF">IAB94_02560</name>
</gene>
<evidence type="ECO:0000313" key="3">
    <source>
        <dbReference type="Proteomes" id="UP000823913"/>
    </source>
</evidence>
<keyword evidence="1" id="KW-0812">Transmembrane</keyword>
<comment type="caution">
    <text evidence="2">The sequence shown here is derived from an EMBL/GenBank/DDBJ whole genome shotgun (WGS) entry which is preliminary data.</text>
</comment>
<evidence type="ECO:0000256" key="1">
    <source>
        <dbReference type="SAM" id="Phobius"/>
    </source>
</evidence>
<dbReference type="EMBL" id="DVHK01000059">
    <property type="protein sequence ID" value="HIR66915.1"/>
    <property type="molecule type" value="Genomic_DNA"/>
</dbReference>
<dbReference type="PROSITE" id="PS51257">
    <property type="entry name" value="PROKAR_LIPOPROTEIN"/>
    <property type="match status" value="1"/>
</dbReference>
<organism evidence="2 3">
    <name type="scientific">Candidatus Coproplasma avicola</name>
    <dbReference type="NCBI Taxonomy" id="2840744"/>
    <lineage>
        <taxon>Bacteria</taxon>
        <taxon>Bacillati</taxon>
        <taxon>Bacillota</taxon>
        <taxon>Clostridia</taxon>
        <taxon>Eubacteriales</taxon>
        <taxon>Candidatus Coproplasma</taxon>
    </lineage>
</organism>
<dbReference type="Proteomes" id="UP000823913">
    <property type="component" value="Unassembled WGS sequence"/>
</dbReference>
<sequence length="98" mass="11006">MRIVLVIAGVIAFLAACFLFIRSEGGKLAVSFGHDSKNKNILRYPFDMRAFFAFANVFLAVFALVLDFLPLANTQESTDVKIFLLTFAFVIIFIYCVI</sequence>
<reference evidence="2" key="1">
    <citation type="submission" date="2020-10" db="EMBL/GenBank/DDBJ databases">
        <authorList>
            <person name="Gilroy R."/>
        </authorList>
    </citation>
    <scope>NUCLEOTIDE SEQUENCE</scope>
    <source>
        <strain evidence="2">ChiW16-3235</strain>
    </source>
</reference>
<protein>
    <submittedName>
        <fullName evidence="2">Uncharacterized protein</fullName>
    </submittedName>
</protein>
<feature type="transmembrane region" description="Helical" evidence="1">
    <location>
        <begin position="80"/>
        <end position="97"/>
    </location>
</feature>
<name>A0A9D1E601_9FIRM</name>
<evidence type="ECO:0000313" key="2">
    <source>
        <dbReference type="EMBL" id="HIR66915.1"/>
    </source>
</evidence>
<dbReference type="AlphaFoldDB" id="A0A9D1E601"/>
<reference evidence="2" key="2">
    <citation type="journal article" date="2021" name="PeerJ">
        <title>Extensive microbial diversity within the chicken gut microbiome revealed by metagenomics and culture.</title>
        <authorList>
            <person name="Gilroy R."/>
            <person name="Ravi A."/>
            <person name="Getino M."/>
            <person name="Pursley I."/>
            <person name="Horton D.L."/>
            <person name="Alikhan N.F."/>
            <person name="Baker D."/>
            <person name="Gharbi K."/>
            <person name="Hall N."/>
            <person name="Watson M."/>
            <person name="Adriaenssens E.M."/>
            <person name="Foster-Nyarko E."/>
            <person name="Jarju S."/>
            <person name="Secka A."/>
            <person name="Antonio M."/>
            <person name="Oren A."/>
            <person name="Chaudhuri R.R."/>
            <person name="La Ragione R."/>
            <person name="Hildebrand F."/>
            <person name="Pallen M.J."/>
        </authorList>
    </citation>
    <scope>NUCLEOTIDE SEQUENCE</scope>
    <source>
        <strain evidence="2">ChiW16-3235</strain>
    </source>
</reference>
<keyword evidence="1" id="KW-0472">Membrane</keyword>
<proteinExistence type="predicted"/>
<feature type="transmembrane region" description="Helical" evidence="1">
    <location>
        <begin position="49"/>
        <end position="68"/>
    </location>
</feature>
<keyword evidence="1" id="KW-1133">Transmembrane helix</keyword>
<accession>A0A9D1E601</accession>